<dbReference type="InterPro" id="IPR002557">
    <property type="entry name" value="Chitin-bd_dom"/>
</dbReference>
<evidence type="ECO:0000259" key="2">
    <source>
        <dbReference type="PROSITE" id="PS50940"/>
    </source>
</evidence>
<evidence type="ECO:0000256" key="1">
    <source>
        <dbReference type="SAM" id="SignalP"/>
    </source>
</evidence>
<proteinExistence type="predicted"/>
<organism evidence="3 4">
    <name type="scientific">Scylla paramamosain</name>
    <name type="common">Mud crab</name>
    <dbReference type="NCBI Taxonomy" id="85552"/>
    <lineage>
        <taxon>Eukaryota</taxon>
        <taxon>Metazoa</taxon>
        <taxon>Ecdysozoa</taxon>
        <taxon>Arthropoda</taxon>
        <taxon>Crustacea</taxon>
        <taxon>Multicrustacea</taxon>
        <taxon>Malacostraca</taxon>
        <taxon>Eumalacostraca</taxon>
        <taxon>Eucarida</taxon>
        <taxon>Decapoda</taxon>
        <taxon>Pleocyemata</taxon>
        <taxon>Brachyura</taxon>
        <taxon>Eubrachyura</taxon>
        <taxon>Portunoidea</taxon>
        <taxon>Portunidae</taxon>
        <taxon>Portuninae</taxon>
        <taxon>Scylla</taxon>
    </lineage>
</organism>
<protein>
    <recommendedName>
        <fullName evidence="2">Chitin-binding type-2 domain-containing protein</fullName>
    </recommendedName>
</protein>
<dbReference type="SUPFAM" id="SSF57625">
    <property type="entry name" value="Invertebrate chitin-binding proteins"/>
    <property type="match status" value="1"/>
</dbReference>
<gene>
    <name evidence="3" type="ORF">O3P69_006500</name>
</gene>
<comment type="caution">
    <text evidence="3">The sequence shown here is derived from an EMBL/GenBank/DDBJ whole genome shotgun (WGS) entry which is preliminary data.</text>
</comment>
<dbReference type="GO" id="GO:0005576">
    <property type="term" value="C:extracellular region"/>
    <property type="evidence" value="ECO:0007669"/>
    <property type="project" value="InterPro"/>
</dbReference>
<feature type="domain" description="Chitin-binding type-2" evidence="2">
    <location>
        <begin position="25"/>
        <end position="89"/>
    </location>
</feature>
<accession>A0AAW0U6B1</accession>
<keyword evidence="4" id="KW-1185">Reference proteome</keyword>
<dbReference type="EMBL" id="JARAKH010000019">
    <property type="protein sequence ID" value="KAK8394335.1"/>
    <property type="molecule type" value="Genomic_DNA"/>
</dbReference>
<feature type="chain" id="PRO_5043799623" description="Chitin-binding type-2 domain-containing protein" evidence="1">
    <location>
        <begin position="20"/>
        <end position="222"/>
    </location>
</feature>
<dbReference type="InterPro" id="IPR036508">
    <property type="entry name" value="Chitin-bd_dom_sf"/>
</dbReference>
<dbReference type="AlphaFoldDB" id="A0AAW0U6B1"/>
<feature type="signal peptide" evidence="1">
    <location>
        <begin position="1"/>
        <end position="19"/>
    </location>
</feature>
<dbReference type="Proteomes" id="UP001487740">
    <property type="component" value="Unassembled WGS sequence"/>
</dbReference>
<keyword evidence="1" id="KW-0732">Signal</keyword>
<dbReference type="Pfam" id="PF01607">
    <property type="entry name" value="CBM_14"/>
    <property type="match status" value="1"/>
</dbReference>
<feature type="domain" description="Chitin-binding type-2" evidence="2">
    <location>
        <begin position="153"/>
        <end position="214"/>
    </location>
</feature>
<evidence type="ECO:0000313" key="3">
    <source>
        <dbReference type="EMBL" id="KAK8394335.1"/>
    </source>
</evidence>
<dbReference type="GO" id="GO:0008061">
    <property type="term" value="F:chitin binding"/>
    <property type="evidence" value="ECO:0007669"/>
    <property type="project" value="InterPro"/>
</dbReference>
<dbReference type="PROSITE" id="PS50940">
    <property type="entry name" value="CHIT_BIND_II"/>
    <property type="match status" value="2"/>
</dbReference>
<sequence>MTRLVDLVLVLMMVSSILAQRPLCAVDCSRYGSAMGNLGDDPFDCHNYYVCTSNTTYVGDSVSCPSGEAFDTNSKKCMDPSFQGFSCTPPCERCTFDCVQSVMSKAALRMYGLEYYECDKHGNIVATIKCDPETYFDGQGCQADIHKTCSCRAPHCSHDDVRNSRLKPDYFNCTNFYHCNFEGLPDETCLDRCPSGEIFSRVDHKCDPKAKCSAPCAGYEWH</sequence>
<evidence type="ECO:0000313" key="4">
    <source>
        <dbReference type="Proteomes" id="UP001487740"/>
    </source>
</evidence>
<dbReference type="SMART" id="SM00494">
    <property type="entry name" value="ChtBD2"/>
    <property type="match status" value="2"/>
</dbReference>
<reference evidence="3 4" key="1">
    <citation type="submission" date="2023-03" db="EMBL/GenBank/DDBJ databases">
        <title>High-quality genome of Scylla paramamosain provides insights in environmental adaptation.</title>
        <authorList>
            <person name="Zhang L."/>
        </authorList>
    </citation>
    <scope>NUCLEOTIDE SEQUENCE [LARGE SCALE GENOMIC DNA]</scope>
    <source>
        <strain evidence="3">LZ_2023a</strain>
        <tissue evidence="3">Muscle</tissue>
    </source>
</reference>
<name>A0AAW0U6B1_SCYPA</name>